<dbReference type="GO" id="GO:0005886">
    <property type="term" value="C:plasma membrane"/>
    <property type="evidence" value="ECO:0007669"/>
    <property type="project" value="TreeGrafter"/>
</dbReference>
<keyword evidence="6" id="KW-0411">Iron-sulfur</keyword>
<accession>A0A1T4NYY4</accession>
<dbReference type="PROSITE" id="PS51379">
    <property type="entry name" value="4FE4S_FER_2"/>
    <property type="match status" value="2"/>
</dbReference>
<evidence type="ECO:0000256" key="1">
    <source>
        <dbReference type="ARBA" id="ARBA00022448"/>
    </source>
</evidence>
<keyword evidence="4" id="KW-0249">Electron transport</keyword>
<keyword evidence="2" id="KW-0004">4Fe-4S</keyword>
<evidence type="ECO:0000256" key="5">
    <source>
        <dbReference type="ARBA" id="ARBA00023004"/>
    </source>
</evidence>
<dbReference type="InterPro" id="IPR051684">
    <property type="entry name" value="Electron_Trans/Redox"/>
</dbReference>
<feature type="domain" description="4Fe-4S ferredoxin-type" evidence="8">
    <location>
        <begin position="264"/>
        <end position="293"/>
    </location>
</feature>
<feature type="transmembrane region" description="Helical" evidence="7">
    <location>
        <begin position="12"/>
        <end position="30"/>
    </location>
</feature>
<feature type="transmembrane region" description="Helical" evidence="7">
    <location>
        <begin position="189"/>
        <end position="208"/>
    </location>
</feature>
<evidence type="ECO:0000256" key="2">
    <source>
        <dbReference type="ARBA" id="ARBA00022485"/>
    </source>
</evidence>
<gene>
    <name evidence="9" type="ORF">SAMN02745118_01988</name>
</gene>
<evidence type="ECO:0000256" key="7">
    <source>
        <dbReference type="SAM" id="Phobius"/>
    </source>
</evidence>
<keyword evidence="3" id="KW-0479">Metal-binding</keyword>
<reference evidence="10" key="1">
    <citation type="submission" date="2017-02" db="EMBL/GenBank/DDBJ databases">
        <authorList>
            <person name="Varghese N."/>
            <person name="Submissions S."/>
        </authorList>
    </citation>
    <scope>NUCLEOTIDE SEQUENCE [LARGE SCALE GENOMIC DNA]</scope>
    <source>
        <strain evidence="10">ATCC BAA-73</strain>
    </source>
</reference>
<dbReference type="EMBL" id="FUWM01000016">
    <property type="protein sequence ID" value="SJZ84297.1"/>
    <property type="molecule type" value="Genomic_DNA"/>
</dbReference>
<dbReference type="AlphaFoldDB" id="A0A1T4NYY4"/>
<feature type="transmembrane region" description="Helical" evidence="7">
    <location>
        <begin position="36"/>
        <end position="56"/>
    </location>
</feature>
<proteinExistence type="predicted"/>
<evidence type="ECO:0000259" key="8">
    <source>
        <dbReference type="PROSITE" id="PS51379"/>
    </source>
</evidence>
<dbReference type="PROSITE" id="PS00198">
    <property type="entry name" value="4FE4S_FER_1"/>
    <property type="match status" value="1"/>
</dbReference>
<dbReference type="PANTHER" id="PTHR30176:SF3">
    <property type="entry name" value="FERREDOXIN-TYPE PROTEIN NAPH"/>
    <property type="match status" value="1"/>
</dbReference>
<feature type="transmembrane region" description="Helical" evidence="7">
    <location>
        <begin position="330"/>
        <end position="350"/>
    </location>
</feature>
<evidence type="ECO:0000256" key="3">
    <source>
        <dbReference type="ARBA" id="ARBA00022723"/>
    </source>
</evidence>
<feature type="transmembrane region" description="Helical" evidence="7">
    <location>
        <begin position="159"/>
        <end position="177"/>
    </location>
</feature>
<evidence type="ECO:0000256" key="4">
    <source>
        <dbReference type="ARBA" id="ARBA00022982"/>
    </source>
</evidence>
<organism evidence="9 10">
    <name type="scientific">Selenihalanaerobacter shriftii</name>
    <dbReference type="NCBI Taxonomy" id="142842"/>
    <lineage>
        <taxon>Bacteria</taxon>
        <taxon>Bacillati</taxon>
        <taxon>Bacillota</taxon>
        <taxon>Clostridia</taxon>
        <taxon>Halanaerobiales</taxon>
        <taxon>Halobacteroidaceae</taxon>
        <taxon>Selenihalanaerobacter</taxon>
    </lineage>
</organism>
<keyword evidence="7" id="KW-0812">Transmembrane</keyword>
<feature type="transmembrane region" description="Helical" evidence="7">
    <location>
        <begin position="68"/>
        <end position="86"/>
    </location>
</feature>
<dbReference type="Pfam" id="PF13187">
    <property type="entry name" value="Fer4_9"/>
    <property type="match status" value="1"/>
</dbReference>
<keyword evidence="7" id="KW-0472">Membrane</keyword>
<sequence>MIKNKFNTKKILSFIALLWIASGHFFPIRLSIGEKIVSINAFSEFYLIPIFGIWRIRNEKDPFQKKRLKWMLILFGIYWLILPVLLRKIPVIDGTSTTLTTAYHTIGSIAFFLFFIAVILFGKRADCGWNCTCVFTRETVGFAFRDKTKKGDFWWKLRHLKWILLLLVWAFLIYLILDPEAANATFKRPLYKLILDIYYGTLLLVPLIGHRNICRYACPWSATWAVLNKIGPYKIMADTSKCFNCGICERECDMGIPIQSLIYKENMIDTGECMGCERCVRKCPKDVLTIVDFRDKIPGFNMSYKQRGIRVILGLTFALLPFVLNNTISLYIGLVALYLFLSGLFGYSLFSKIFKNKMHNKKQSI</sequence>
<evidence type="ECO:0000256" key="6">
    <source>
        <dbReference type="ARBA" id="ARBA00023014"/>
    </source>
</evidence>
<dbReference type="STRING" id="142842.SAMN02745118_01988"/>
<dbReference type="RefSeq" id="WP_078810419.1">
    <property type="nucleotide sequence ID" value="NZ_FUWM01000016.1"/>
</dbReference>
<dbReference type="SUPFAM" id="SSF54862">
    <property type="entry name" value="4Fe-4S ferredoxins"/>
    <property type="match status" value="1"/>
</dbReference>
<dbReference type="GO" id="GO:0046872">
    <property type="term" value="F:metal ion binding"/>
    <property type="evidence" value="ECO:0007669"/>
    <property type="project" value="UniProtKB-KW"/>
</dbReference>
<dbReference type="InterPro" id="IPR021309">
    <property type="entry name" value="YgaP-like_TM"/>
</dbReference>
<dbReference type="InterPro" id="IPR017896">
    <property type="entry name" value="4Fe4S_Fe-S-bd"/>
</dbReference>
<evidence type="ECO:0000313" key="9">
    <source>
        <dbReference type="EMBL" id="SJZ84297.1"/>
    </source>
</evidence>
<protein>
    <submittedName>
        <fullName evidence="9">4Fe-4S binding domain-containing protein</fullName>
    </submittedName>
</protein>
<dbReference type="GO" id="GO:0051539">
    <property type="term" value="F:4 iron, 4 sulfur cluster binding"/>
    <property type="evidence" value="ECO:0007669"/>
    <property type="project" value="UniProtKB-KW"/>
</dbReference>
<feature type="domain" description="4Fe-4S ferredoxin-type" evidence="8">
    <location>
        <begin position="233"/>
        <end position="262"/>
    </location>
</feature>
<name>A0A1T4NYY4_9FIRM</name>
<feature type="transmembrane region" description="Helical" evidence="7">
    <location>
        <begin position="101"/>
        <end position="121"/>
    </location>
</feature>
<keyword evidence="5" id="KW-0408">Iron</keyword>
<dbReference type="PANTHER" id="PTHR30176">
    <property type="entry name" value="FERREDOXIN-TYPE PROTEIN NAPH"/>
    <property type="match status" value="1"/>
</dbReference>
<dbReference type="Gene3D" id="3.30.70.20">
    <property type="match status" value="1"/>
</dbReference>
<keyword evidence="10" id="KW-1185">Reference proteome</keyword>
<dbReference type="Proteomes" id="UP000190625">
    <property type="component" value="Unassembled WGS sequence"/>
</dbReference>
<feature type="transmembrane region" description="Helical" evidence="7">
    <location>
        <begin position="308"/>
        <end position="324"/>
    </location>
</feature>
<dbReference type="Pfam" id="PF11127">
    <property type="entry name" value="YgaP-like_TM"/>
    <property type="match status" value="1"/>
</dbReference>
<dbReference type="InterPro" id="IPR017900">
    <property type="entry name" value="4Fe4S_Fe_S_CS"/>
</dbReference>
<keyword evidence="7" id="KW-1133">Transmembrane helix</keyword>
<keyword evidence="1" id="KW-0813">Transport</keyword>
<evidence type="ECO:0000313" key="10">
    <source>
        <dbReference type="Proteomes" id="UP000190625"/>
    </source>
</evidence>
<dbReference type="OrthoDB" id="9806398at2"/>